<evidence type="ECO:0000313" key="1">
    <source>
        <dbReference type="EMBL" id="ADZ68521.1"/>
    </source>
</evidence>
<dbReference type="RefSeq" id="WP_013650845.1">
    <property type="nucleotide sequence ID" value="NC_015259.1"/>
</dbReference>
<dbReference type="Gene3D" id="3.30.160.150">
    <property type="entry name" value="Lipoprotein like domain"/>
    <property type="match status" value="1"/>
</dbReference>
<organism evidence="1 2">
    <name type="scientific">Polymorphum gilvum (strain LMG 25793 / CGMCC 1.9160 / SL003B-26A1)</name>
    <dbReference type="NCBI Taxonomy" id="991905"/>
    <lineage>
        <taxon>Bacteria</taxon>
        <taxon>Pseudomonadati</taxon>
        <taxon>Pseudomonadota</taxon>
        <taxon>Alphaproteobacteria</taxon>
        <taxon>Rhodobacterales</taxon>
        <taxon>Paracoccaceae</taxon>
        <taxon>Polymorphum</taxon>
    </lineage>
</organism>
<dbReference type="EMBL" id="CP002568">
    <property type="protein sequence ID" value="ADZ68521.1"/>
    <property type="molecule type" value="Genomic_DNA"/>
</dbReference>
<sequence>MSSPDTLRPARRAVLVLTLVLVGGLALAGCQVRPLYGSLGAPDMVPVQDELAAIEIEPIDTATSAGDARRALLNELIFGFERGAPRADRKYRLKIVMDVRVAEVALEELADVPAAYTTTMNASFVLSDMADDRTLMTGKSFATASYDFSSQRFSNLRARRDAEQRVAKAVAQDIQARIAGYFAGRK</sequence>
<gene>
    <name evidence="1" type="ordered locus">SL003B_0082</name>
</gene>
<dbReference type="OrthoDB" id="7678210at2"/>
<dbReference type="GO" id="GO:0019867">
    <property type="term" value="C:outer membrane"/>
    <property type="evidence" value="ECO:0007669"/>
    <property type="project" value="InterPro"/>
</dbReference>
<dbReference type="GO" id="GO:0043165">
    <property type="term" value="P:Gram-negative-bacterium-type cell outer membrane assembly"/>
    <property type="evidence" value="ECO:0007669"/>
    <property type="project" value="InterPro"/>
</dbReference>
<evidence type="ECO:0000313" key="2">
    <source>
        <dbReference type="Proteomes" id="UP000008130"/>
    </source>
</evidence>
<dbReference type="Proteomes" id="UP000008130">
    <property type="component" value="Chromosome"/>
</dbReference>
<dbReference type="AlphaFoldDB" id="F2IYK8"/>
<dbReference type="STRING" id="991905.SL003B_0082"/>
<evidence type="ECO:0008006" key="3">
    <source>
        <dbReference type="Google" id="ProtNLM"/>
    </source>
</evidence>
<keyword evidence="2" id="KW-1185">Reference proteome</keyword>
<proteinExistence type="predicted"/>
<dbReference type="PATRIC" id="fig|991905.3.peg.85"/>
<dbReference type="KEGG" id="pgv:SL003B_0082"/>
<dbReference type="HOGENOM" id="CLU_117986_1_0_5"/>
<name>F2IYK8_POLGS</name>
<accession>F2IYK8</accession>
<reference evidence="1 2" key="1">
    <citation type="journal article" date="2011" name="J. Bacteriol.">
        <title>Complete genome sequence of Polymorphum gilvum SL003B-26A1T, a crude oil-degrading bacterium from oil-polluted saline soil.</title>
        <authorList>
            <person name="Li S.G."/>
            <person name="Tang Y.Q."/>
            <person name="Nie Y."/>
            <person name="Cai M."/>
            <person name="Wu X.L."/>
        </authorList>
    </citation>
    <scope>NUCLEOTIDE SEQUENCE [LARGE SCALE GENOMIC DNA]</scope>
    <source>
        <strain evidence="2">LMG 25793 / CGMCC 1.9160 / SL003B-26A1</strain>
    </source>
</reference>
<dbReference type="InterPro" id="IPR007485">
    <property type="entry name" value="LPS_assembly_LptE"/>
</dbReference>
<protein>
    <recommendedName>
        <fullName evidence="3">LPS-assembly lipoprotein</fullName>
    </recommendedName>
</protein>
<dbReference type="Pfam" id="PF04390">
    <property type="entry name" value="LptE"/>
    <property type="match status" value="1"/>
</dbReference>
<dbReference type="eggNOG" id="COG5468">
    <property type="taxonomic scope" value="Bacteria"/>
</dbReference>